<proteinExistence type="predicted"/>
<organism evidence="3 4">
    <name type="scientific">Thelohanellus kitauei</name>
    <name type="common">Myxosporean</name>
    <dbReference type="NCBI Taxonomy" id="669202"/>
    <lineage>
        <taxon>Eukaryota</taxon>
        <taxon>Metazoa</taxon>
        <taxon>Cnidaria</taxon>
        <taxon>Myxozoa</taxon>
        <taxon>Myxosporea</taxon>
        <taxon>Bivalvulida</taxon>
        <taxon>Platysporina</taxon>
        <taxon>Myxobolidae</taxon>
        <taxon>Thelohanellus</taxon>
    </lineage>
</organism>
<dbReference type="SUPFAM" id="SSF47616">
    <property type="entry name" value="GST C-terminal domain-like"/>
    <property type="match status" value="1"/>
</dbReference>
<dbReference type="SFLD" id="SFLDG01205">
    <property type="entry name" value="AMPS.1"/>
    <property type="match status" value="1"/>
</dbReference>
<dbReference type="FunFam" id="1.20.1050.10:FF:000030">
    <property type="entry name" value="Glutathione S-transferase S1"/>
    <property type="match status" value="1"/>
</dbReference>
<dbReference type="InterPro" id="IPR036249">
    <property type="entry name" value="Thioredoxin-like_sf"/>
</dbReference>
<dbReference type="Pfam" id="PF14497">
    <property type="entry name" value="GST_C_3"/>
    <property type="match status" value="1"/>
</dbReference>
<keyword evidence="4" id="KW-1185">Reference proteome</keyword>
<dbReference type="GO" id="GO:0006749">
    <property type="term" value="P:glutathione metabolic process"/>
    <property type="evidence" value="ECO:0007669"/>
    <property type="project" value="TreeGrafter"/>
</dbReference>
<dbReference type="InterPro" id="IPR004046">
    <property type="entry name" value="GST_C"/>
</dbReference>
<dbReference type="Gene3D" id="3.40.30.10">
    <property type="entry name" value="Glutaredoxin"/>
    <property type="match status" value="1"/>
</dbReference>
<dbReference type="Proteomes" id="UP000031668">
    <property type="component" value="Unassembled WGS sequence"/>
</dbReference>
<keyword evidence="3" id="KW-0808">Transferase</keyword>
<dbReference type="OMA" id="PALEGYH"/>
<dbReference type="InterPro" id="IPR004045">
    <property type="entry name" value="Glutathione_S-Trfase_N"/>
</dbReference>
<dbReference type="GO" id="GO:0004364">
    <property type="term" value="F:glutathione transferase activity"/>
    <property type="evidence" value="ECO:0007669"/>
    <property type="project" value="TreeGrafter"/>
</dbReference>
<reference evidence="3 4" key="1">
    <citation type="journal article" date="2014" name="Genome Biol. Evol.">
        <title>The genome of the myxosporean Thelohanellus kitauei shows adaptations to nutrient acquisition within its fish host.</title>
        <authorList>
            <person name="Yang Y."/>
            <person name="Xiong J."/>
            <person name="Zhou Z."/>
            <person name="Huo F."/>
            <person name="Miao W."/>
            <person name="Ran C."/>
            <person name="Liu Y."/>
            <person name="Zhang J."/>
            <person name="Feng J."/>
            <person name="Wang M."/>
            <person name="Wang M."/>
            <person name="Wang L."/>
            <person name="Yao B."/>
        </authorList>
    </citation>
    <scope>NUCLEOTIDE SEQUENCE [LARGE SCALE GENOMIC DNA]</scope>
    <source>
        <strain evidence="3">Wuqing</strain>
    </source>
</reference>
<dbReference type="InterPro" id="IPR050213">
    <property type="entry name" value="GST_superfamily"/>
</dbReference>
<dbReference type="Pfam" id="PF02798">
    <property type="entry name" value="GST_N"/>
    <property type="match status" value="1"/>
</dbReference>
<protein>
    <submittedName>
        <fullName evidence="3">Glutathione S-transferase</fullName>
    </submittedName>
</protein>
<evidence type="ECO:0000313" key="4">
    <source>
        <dbReference type="Proteomes" id="UP000031668"/>
    </source>
</evidence>
<dbReference type="SUPFAM" id="SSF52833">
    <property type="entry name" value="Thioredoxin-like"/>
    <property type="match status" value="1"/>
</dbReference>
<dbReference type="SFLD" id="SFLDG00363">
    <property type="entry name" value="AMPS_(cytGST):_Alpha-__Mu-__Pi"/>
    <property type="match status" value="1"/>
</dbReference>
<dbReference type="SFLD" id="SFLDS00019">
    <property type="entry name" value="Glutathione_Transferase_(cytos"/>
    <property type="match status" value="1"/>
</dbReference>
<dbReference type="Gene3D" id="1.20.1050.10">
    <property type="match status" value="1"/>
</dbReference>
<accession>A0A0C2I7E8</accession>
<evidence type="ECO:0000313" key="3">
    <source>
        <dbReference type="EMBL" id="KII61103.1"/>
    </source>
</evidence>
<dbReference type="InterPro" id="IPR040079">
    <property type="entry name" value="Glutathione_S-Trfase"/>
</dbReference>
<comment type="caution">
    <text evidence="3">The sequence shown here is derived from an EMBL/GenBank/DDBJ whole genome shotgun (WGS) entry which is preliminary data.</text>
</comment>
<dbReference type="InterPro" id="IPR010987">
    <property type="entry name" value="Glutathione-S-Trfase_C-like"/>
</dbReference>
<dbReference type="EMBL" id="JWZT01005379">
    <property type="protein sequence ID" value="KII61103.1"/>
    <property type="molecule type" value="Genomic_DNA"/>
</dbReference>
<dbReference type="PROSITE" id="PS50405">
    <property type="entry name" value="GST_CTER"/>
    <property type="match status" value="1"/>
</dbReference>
<name>A0A0C2I7E8_THEKT</name>
<evidence type="ECO:0000259" key="2">
    <source>
        <dbReference type="PROSITE" id="PS50405"/>
    </source>
</evidence>
<evidence type="ECO:0000259" key="1">
    <source>
        <dbReference type="PROSITE" id="PS50404"/>
    </source>
</evidence>
<dbReference type="CDD" id="cd03039">
    <property type="entry name" value="GST_N_Sigma_like"/>
    <property type="match status" value="1"/>
</dbReference>
<dbReference type="OrthoDB" id="414243at2759"/>
<dbReference type="AlphaFoldDB" id="A0A0C2I7E8"/>
<feature type="domain" description="GST C-terminal" evidence="2">
    <location>
        <begin position="72"/>
        <end position="197"/>
    </location>
</feature>
<dbReference type="InterPro" id="IPR036282">
    <property type="entry name" value="Glutathione-S-Trfase_C_sf"/>
</dbReference>
<gene>
    <name evidence="3" type="ORF">RF11_05820</name>
</gene>
<dbReference type="PANTHER" id="PTHR11571">
    <property type="entry name" value="GLUTATHIONE S-TRANSFERASE"/>
    <property type="match status" value="1"/>
</dbReference>
<dbReference type="PROSITE" id="PS50404">
    <property type="entry name" value="GST_NTER"/>
    <property type="match status" value="1"/>
</dbReference>
<sequence length="197" mass="23116">MTTQYTLHYFDMRARGEIIRLIFNFAGVPYTDNKVPFECWDDFKSNHELPFNQLPVLEFEGRTLAQSLNGNDNVEKAYLDQIVGGVEDLYIRLLPIIYLERDEKSKKEKLDKFFIEVYPSWLMAFQKLLGKYENGQKFLLGSKFSWADLALFEIIDLCLDIRSTSLLGFPALEGYHHRVSMRPELAKYLETRKPKEV</sequence>
<feature type="domain" description="GST N-terminal" evidence="1">
    <location>
        <begin position="3"/>
        <end position="82"/>
    </location>
</feature>